<gene>
    <name evidence="2" type="ORF">EG849_14775</name>
</gene>
<evidence type="ECO:0000313" key="3">
    <source>
        <dbReference type="Proteomes" id="UP000271937"/>
    </source>
</evidence>
<evidence type="ECO:0000256" key="1">
    <source>
        <dbReference type="SAM" id="SignalP"/>
    </source>
</evidence>
<keyword evidence="1" id="KW-0732">Signal</keyword>
<name>A0A3P3VZ98_9FLAO</name>
<sequence>MKVFLTSSVFFIYTLAMAQDVSFINSISNANRQTARIASDKIASLTTLNYRFYKAVEQDSDSTYTIIYAPAEVADADLEAKKDWDECLYVDFKLEQEGDSKELRFSSIRGKYLDVFPAWKKYFKPKAHLEYTITDPTSREIADNQHGYHFVLQEGENPKIPRWSIVNKS</sequence>
<accession>A0A3P3VZ98</accession>
<dbReference type="OrthoDB" id="1346471at2"/>
<evidence type="ECO:0008006" key="4">
    <source>
        <dbReference type="Google" id="ProtNLM"/>
    </source>
</evidence>
<feature type="chain" id="PRO_5018136728" description="GLPGLI family protein" evidence="1">
    <location>
        <begin position="19"/>
        <end position="169"/>
    </location>
</feature>
<reference evidence="2 3" key="1">
    <citation type="submission" date="2018-11" db="EMBL/GenBank/DDBJ databases">
        <title>Flavobacterium sp. nov., YIM 102600 draft genome.</title>
        <authorList>
            <person name="Li G."/>
            <person name="Jiang Y."/>
        </authorList>
    </citation>
    <scope>NUCLEOTIDE SEQUENCE [LARGE SCALE GENOMIC DNA]</scope>
    <source>
        <strain evidence="2 3">YIM 102600</strain>
    </source>
</reference>
<dbReference type="RefSeq" id="WP_125014105.1">
    <property type="nucleotide sequence ID" value="NZ_RQVR01000027.1"/>
</dbReference>
<organism evidence="2 3">
    <name type="scientific">Flavobacterium macacae</name>
    <dbReference type="NCBI Taxonomy" id="2488993"/>
    <lineage>
        <taxon>Bacteria</taxon>
        <taxon>Pseudomonadati</taxon>
        <taxon>Bacteroidota</taxon>
        <taxon>Flavobacteriia</taxon>
        <taxon>Flavobacteriales</taxon>
        <taxon>Flavobacteriaceae</taxon>
        <taxon>Flavobacterium</taxon>
    </lineage>
</organism>
<comment type="caution">
    <text evidence="2">The sequence shown here is derived from an EMBL/GenBank/DDBJ whole genome shotgun (WGS) entry which is preliminary data.</text>
</comment>
<dbReference type="AlphaFoldDB" id="A0A3P3VZ98"/>
<dbReference type="EMBL" id="RQVR01000027">
    <property type="protein sequence ID" value="RRJ88131.1"/>
    <property type="molecule type" value="Genomic_DNA"/>
</dbReference>
<protein>
    <recommendedName>
        <fullName evidence="4">GLPGLI family protein</fullName>
    </recommendedName>
</protein>
<feature type="signal peptide" evidence="1">
    <location>
        <begin position="1"/>
        <end position="18"/>
    </location>
</feature>
<proteinExistence type="predicted"/>
<evidence type="ECO:0000313" key="2">
    <source>
        <dbReference type="EMBL" id="RRJ88131.1"/>
    </source>
</evidence>
<keyword evidence="3" id="KW-1185">Reference proteome</keyword>
<dbReference type="Proteomes" id="UP000271937">
    <property type="component" value="Unassembled WGS sequence"/>
</dbReference>